<feature type="domain" description="DUF4833" evidence="2">
    <location>
        <begin position="49"/>
        <end position="187"/>
    </location>
</feature>
<comment type="caution">
    <text evidence="3">The sequence shown here is derived from an EMBL/GenBank/DDBJ whole genome shotgun (WGS) entry which is preliminary data.</text>
</comment>
<name>A0ABP8H2R6_9SPHI</name>
<feature type="signal peptide" evidence="1">
    <location>
        <begin position="1"/>
        <end position="20"/>
    </location>
</feature>
<dbReference type="Proteomes" id="UP001500582">
    <property type="component" value="Unassembled WGS sequence"/>
</dbReference>
<sequence>MRLIFTVLFFFSFVYFNASASVNNHGIAKLDTLADEKFPTPAANHLRLFYLQRDPNTNTVAYDIVLNKNGEADEDDGPVHAYWLRYTDKGQREELNFIQRKFAYGLNIKNVGKDKYDIRFVSYKKIPLTLMKGSDGKYHIFVTISKRQVILNRIFIRINGGAFWSPNVIYVEFKGTDISTGKEITERFKP</sequence>
<evidence type="ECO:0000259" key="2">
    <source>
        <dbReference type="Pfam" id="PF16117"/>
    </source>
</evidence>
<evidence type="ECO:0000313" key="3">
    <source>
        <dbReference type="EMBL" id="GAA4333304.1"/>
    </source>
</evidence>
<keyword evidence="4" id="KW-1185">Reference proteome</keyword>
<proteinExistence type="predicted"/>
<dbReference type="RefSeq" id="WP_345212946.1">
    <property type="nucleotide sequence ID" value="NZ_BAABFT010000013.1"/>
</dbReference>
<protein>
    <recommendedName>
        <fullName evidence="2">DUF4833 domain-containing protein</fullName>
    </recommendedName>
</protein>
<reference evidence="4" key="1">
    <citation type="journal article" date="2019" name="Int. J. Syst. Evol. Microbiol.">
        <title>The Global Catalogue of Microorganisms (GCM) 10K type strain sequencing project: providing services to taxonomists for standard genome sequencing and annotation.</title>
        <authorList>
            <consortium name="The Broad Institute Genomics Platform"/>
            <consortium name="The Broad Institute Genome Sequencing Center for Infectious Disease"/>
            <person name="Wu L."/>
            <person name="Ma J."/>
        </authorList>
    </citation>
    <scope>NUCLEOTIDE SEQUENCE [LARGE SCALE GENOMIC DNA]</scope>
    <source>
        <strain evidence="4">JCM 17705</strain>
    </source>
</reference>
<dbReference type="EMBL" id="BAABFT010000013">
    <property type="protein sequence ID" value="GAA4333304.1"/>
    <property type="molecule type" value="Genomic_DNA"/>
</dbReference>
<dbReference type="InterPro" id="IPR032269">
    <property type="entry name" value="DUF4833"/>
</dbReference>
<organism evidence="3 4">
    <name type="scientific">Mucilaginibacter gynuensis</name>
    <dbReference type="NCBI Taxonomy" id="1302236"/>
    <lineage>
        <taxon>Bacteria</taxon>
        <taxon>Pseudomonadati</taxon>
        <taxon>Bacteroidota</taxon>
        <taxon>Sphingobacteriia</taxon>
        <taxon>Sphingobacteriales</taxon>
        <taxon>Sphingobacteriaceae</taxon>
        <taxon>Mucilaginibacter</taxon>
    </lineage>
</organism>
<gene>
    <name evidence="3" type="ORF">GCM10023149_39990</name>
</gene>
<evidence type="ECO:0000313" key="4">
    <source>
        <dbReference type="Proteomes" id="UP001500582"/>
    </source>
</evidence>
<dbReference type="Pfam" id="PF16117">
    <property type="entry name" value="DUF4833"/>
    <property type="match status" value="1"/>
</dbReference>
<feature type="chain" id="PRO_5046178918" description="DUF4833 domain-containing protein" evidence="1">
    <location>
        <begin position="21"/>
        <end position="190"/>
    </location>
</feature>
<accession>A0ABP8H2R6</accession>
<keyword evidence="1" id="KW-0732">Signal</keyword>
<evidence type="ECO:0000256" key="1">
    <source>
        <dbReference type="SAM" id="SignalP"/>
    </source>
</evidence>